<evidence type="ECO:0000313" key="2">
    <source>
        <dbReference type="EMBL" id="KAL1585981.1"/>
    </source>
</evidence>
<dbReference type="RefSeq" id="XP_069229086.1">
    <property type="nucleotide sequence ID" value="XM_069373331.1"/>
</dbReference>
<sequence>MGLYAIIANIWAGFSPHPPRRRGNFCGTGTDTIHAINHWFPGNRTQKAPRRLVETPTAGHWPEYRVAKKVVGKGRKRCEQCGALLKQEGAAVKAKAKSEKASGKKADNAKRQDAAGVKNLRGRAVKYAK</sequence>
<comment type="caution">
    <text evidence="2">The sequence shown here is derived from an EMBL/GenBank/DDBJ whole genome shotgun (WGS) entry which is preliminary data.</text>
</comment>
<keyword evidence="3" id="KW-1185">Reference proteome</keyword>
<protein>
    <submittedName>
        <fullName evidence="2">Uncharacterized protein</fullName>
    </submittedName>
</protein>
<feature type="compositionally biased region" description="Basic and acidic residues" evidence="1">
    <location>
        <begin position="96"/>
        <end position="113"/>
    </location>
</feature>
<dbReference type="GeneID" id="96006169"/>
<reference evidence="2 3" key="1">
    <citation type="journal article" date="2020" name="Microbiol. Resour. Announc.">
        <title>Draft Genome Sequence of a Cladosporium Species Isolated from the Mesophotic Ascidian Didemnum maculosum.</title>
        <authorList>
            <person name="Gioti A."/>
            <person name="Siaperas R."/>
            <person name="Nikolaivits E."/>
            <person name="Le Goff G."/>
            <person name="Ouazzani J."/>
            <person name="Kotoulas G."/>
            <person name="Topakas E."/>
        </authorList>
    </citation>
    <scope>NUCLEOTIDE SEQUENCE [LARGE SCALE GENOMIC DNA]</scope>
    <source>
        <strain evidence="2 3">TM138-S3</strain>
    </source>
</reference>
<name>A0AB34KQP3_9PEZI</name>
<evidence type="ECO:0000313" key="3">
    <source>
        <dbReference type="Proteomes" id="UP000803884"/>
    </source>
</evidence>
<feature type="compositionally biased region" description="Basic residues" evidence="1">
    <location>
        <begin position="120"/>
        <end position="129"/>
    </location>
</feature>
<dbReference type="EMBL" id="JAAQHG020000016">
    <property type="protein sequence ID" value="KAL1585981.1"/>
    <property type="molecule type" value="Genomic_DNA"/>
</dbReference>
<feature type="region of interest" description="Disordered" evidence="1">
    <location>
        <begin position="92"/>
        <end position="129"/>
    </location>
</feature>
<dbReference type="Proteomes" id="UP000803884">
    <property type="component" value="Unassembled WGS sequence"/>
</dbReference>
<gene>
    <name evidence="2" type="ORF">WHR41_04725</name>
</gene>
<organism evidence="2 3">
    <name type="scientific">Cladosporium halotolerans</name>
    <dbReference type="NCBI Taxonomy" id="1052096"/>
    <lineage>
        <taxon>Eukaryota</taxon>
        <taxon>Fungi</taxon>
        <taxon>Dikarya</taxon>
        <taxon>Ascomycota</taxon>
        <taxon>Pezizomycotina</taxon>
        <taxon>Dothideomycetes</taxon>
        <taxon>Dothideomycetidae</taxon>
        <taxon>Cladosporiales</taxon>
        <taxon>Cladosporiaceae</taxon>
        <taxon>Cladosporium</taxon>
    </lineage>
</organism>
<evidence type="ECO:0000256" key="1">
    <source>
        <dbReference type="SAM" id="MobiDB-lite"/>
    </source>
</evidence>
<dbReference type="AlphaFoldDB" id="A0AB34KQP3"/>
<proteinExistence type="predicted"/>
<accession>A0AB34KQP3</accession>